<comment type="catalytic activity">
    <reaction evidence="1">
        <text>ATP + protein L-histidine = ADP + protein N-phospho-L-histidine.</text>
        <dbReference type="EC" id="2.7.13.3"/>
    </reaction>
</comment>
<dbReference type="Pfam" id="PF00672">
    <property type="entry name" value="HAMP"/>
    <property type="match status" value="1"/>
</dbReference>
<evidence type="ECO:0000256" key="3">
    <source>
        <dbReference type="ARBA" id="ARBA00012438"/>
    </source>
</evidence>
<evidence type="ECO:0000256" key="11">
    <source>
        <dbReference type="SAM" id="MobiDB-lite"/>
    </source>
</evidence>
<dbReference type="PANTHER" id="PTHR45436:SF5">
    <property type="entry name" value="SENSOR HISTIDINE KINASE TRCS"/>
    <property type="match status" value="1"/>
</dbReference>
<feature type="region of interest" description="Disordered" evidence="11">
    <location>
        <begin position="467"/>
        <end position="498"/>
    </location>
</feature>
<gene>
    <name evidence="15" type="ORF">EEJ42_42065</name>
</gene>
<comment type="caution">
    <text evidence="15">The sequence shown here is derived from an EMBL/GenBank/DDBJ whole genome shotgun (WGS) entry which is preliminary data.</text>
</comment>
<dbReference type="AlphaFoldDB" id="A0A3M8T1F4"/>
<evidence type="ECO:0000256" key="6">
    <source>
        <dbReference type="ARBA" id="ARBA00022692"/>
    </source>
</evidence>
<evidence type="ECO:0000256" key="10">
    <source>
        <dbReference type="ARBA" id="ARBA00023136"/>
    </source>
</evidence>
<dbReference type="SUPFAM" id="SSF158472">
    <property type="entry name" value="HAMP domain-like"/>
    <property type="match status" value="1"/>
</dbReference>
<dbReference type="EC" id="2.7.13.3" evidence="3"/>
<evidence type="ECO:0000313" key="15">
    <source>
        <dbReference type="EMBL" id="RNF87457.1"/>
    </source>
</evidence>
<evidence type="ECO:0000256" key="5">
    <source>
        <dbReference type="ARBA" id="ARBA00022679"/>
    </source>
</evidence>
<dbReference type="Gene3D" id="1.10.287.130">
    <property type="match status" value="1"/>
</dbReference>
<evidence type="ECO:0000313" key="16">
    <source>
        <dbReference type="Proteomes" id="UP000275401"/>
    </source>
</evidence>
<evidence type="ECO:0000259" key="14">
    <source>
        <dbReference type="PROSITE" id="PS50885"/>
    </source>
</evidence>
<dbReference type="EMBL" id="RIBZ01000817">
    <property type="protein sequence ID" value="RNF87457.1"/>
    <property type="molecule type" value="Genomic_DNA"/>
</dbReference>
<keyword evidence="9" id="KW-0902">Two-component regulatory system</keyword>
<dbReference type="CDD" id="cd00082">
    <property type="entry name" value="HisKA"/>
    <property type="match status" value="1"/>
</dbReference>
<dbReference type="InterPro" id="IPR050428">
    <property type="entry name" value="TCS_sensor_his_kinase"/>
</dbReference>
<dbReference type="InterPro" id="IPR003660">
    <property type="entry name" value="HAMP_dom"/>
</dbReference>
<evidence type="ECO:0000256" key="4">
    <source>
        <dbReference type="ARBA" id="ARBA00022553"/>
    </source>
</evidence>
<keyword evidence="8 12" id="KW-1133">Transmembrane helix</keyword>
<evidence type="ECO:0000256" key="2">
    <source>
        <dbReference type="ARBA" id="ARBA00004236"/>
    </source>
</evidence>
<dbReference type="InterPro" id="IPR005467">
    <property type="entry name" value="His_kinase_dom"/>
</dbReference>
<dbReference type="Gene3D" id="3.30.565.10">
    <property type="entry name" value="Histidine kinase-like ATPase, C-terminal domain"/>
    <property type="match status" value="1"/>
</dbReference>
<reference evidence="15 16" key="1">
    <citation type="submission" date="2018-11" db="EMBL/GenBank/DDBJ databases">
        <title>The Potential of Streptomyces as Biocontrol Agents against the Tomato grey mould, Botrytis cinerea (Gray mold) Frontiers in Microbiology.</title>
        <authorList>
            <person name="Li D."/>
        </authorList>
    </citation>
    <scope>NUCLEOTIDE SEQUENCE [LARGE SCALE GENOMIC DNA]</scope>
    <source>
        <strain evidence="15 16">NEAU-LD23</strain>
    </source>
</reference>
<dbReference type="PROSITE" id="PS50885">
    <property type="entry name" value="HAMP"/>
    <property type="match status" value="1"/>
</dbReference>
<evidence type="ECO:0000256" key="9">
    <source>
        <dbReference type="ARBA" id="ARBA00023012"/>
    </source>
</evidence>
<accession>A0A3M8T1F4</accession>
<feature type="domain" description="Histidine kinase" evidence="13">
    <location>
        <begin position="249"/>
        <end position="470"/>
    </location>
</feature>
<dbReference type="SUPFAM" id="SSF55874">
    <property type="entry name" value="ATPase domain of HSP90 chaperone/DNA topoisomerase II/histidine kinase"/>
    <property type="match status" value="1"/>
</dbReference>
<dbReference type="InterPro" id="IPR003594">
    <property type="entry name" value="HATPase_dom"/>
</dbReference>
<dbReference type="Pfam" id="PF00512">
    <property type="entry name" value="HisKA"/>
    <property type="match status" value="1"/>
</dbReference>
<keyword evidence="7" id="KW-0418">Kinase</keyword>
<dbReference type="PRINTS" id="PR00344">
    <property type="entry name" value="BCTRLSENSOR"/>
</dbReference>
<dbReference type="PANTHER" id="PTHR45436">
    <property type="entry name" value="SENSOR HISTIDINE KINASE YKOH"/>
    <property type="match status" value="1"/>
</dbReference>
<keyword evidence="10 12" id="KW-0472">Membrane</keyword>
<proteinExistence type="predicted"/>
<feature type="transmembrane region" description="Helical" evidence="12">
    <location>
        <begin position="165"/>
        <end position="189"/>
    </location>
</feature>
<dbReference type="SUPFAM" id="SSF47384">
    <property type="entry name" value="Homodimeric domain of signal transducing histidine kinase"/>
    <property type="match status" value="1"/>
</dbReference>
<feature type="transmembrane region" description="Helical" evidence="12">
    <location>
        <begin position="6"/>
        <end position="28"/>
    </location>
</feature>
<keyword evidence="16" id="KW-1185">Reference proteome</keyword>
<keyword evidence="4" id="KW-0597">Phosphoprotein</keyword>
<dbReference type="SMART" id="SM00387">
    <property type="entry name" value="HATPase_c"/>
    <property type="match status" value="1"/>
</dbReference>
<dbReference type="GO" id="GO:0000155">
    <property type="term" value="F:phosphorelay sensor kinase activity"/>
    <property type="evidence" value="ECO:0007669"/>
    <property type="project" value="InterPro"/>
</dbReference>
<dbReference type="GO" id="GO:0005886">
    <property type="term" value="C:plasma membrane"/>
    <property type="evidence" value="ECO:0007669"/>
    <property type="project" value="UniProtKB-SubCell"/>
</dbReference>
<organism evidence="15 16">
    <name type="scientific">Streptomyces botrytidirepellens</name>
    <dbReference type="NCBI Taxonomy" id="2486417"/>
    <lineage>
        <taxon>Bacteria</taxon>
        <taxon>Bacillati</taxon>
        <taxon>Actinomycetota</taxon>
        <taxon>Actinomycetes</taxon>
        <taxon>Kitasatosporales</taxon>
        <taxon>Streptomycetaceae</taxon>
        <taxon>Streptomyces</taxon>
    </lineage>
</organism>
<sequence length="498" mass="53525">MTRRLLLGYLSLAVLVLLCFEIPLGYIYSRSEKERVISAAEDEAESVSAYASLSIMAGRQDRELPTRVKHCAERIGGEVLIVAADGRVLATSHQLAAEEGRDITSRPEIAAALGGRDAVDVRTSTIGGVSYLSIALPVSHGNQLQGAVRLTVPTDAVHSKVHRAWLLLALAGLAILTGAAAVSLVFARWTSRPIVELERFAHRLADGKAPTPAPATSGPPEVRSLAATFNQTAARLAHLLEAQRAFAAEASHQLKTPLAALRLRLDNVESDVPEHARPQLVAATTETDRLARMVEGLLAMARMEEGAVTPEPIDLDELCRERLRTWTPLFQKHHAHLVLRGLPVGYALAVPGAVEQILDNLLSNALRSSPLGSTVTLDVRHPAPDRRHLHRDGRPTWVEVHVIDQGPGMTAEQRRRAFDRFWRAPDSPKGGTGLGLSLVQRLAHASGGEATLNAAPGGGLDAAVRLRSPARPGGGPGRPARMHLRRKPVPEPTAQTPV</sequence>
<dbReference type="RefSeq" id="WP_123107413.1">
    <property type="nucleotide sequence ID" value="NZ_RIBZ01000817.1"/>
</dbReference>
<keyword evidence="5" id="KW-0808">Transferase</keyword>
<evidence type="ECO:0000256" key="8">
    <source>
        <dbReference type="ARBA" id="ARBA00022989"/>
    </source>
</evidence>
<dbReference type="Proteomes" id="UP000275401">
    <property type="component" value="Unassembled WGS sequence"/>
</dbReference>
<evidence type="ECO:0000256" key="7">
    <source>
        <dbReference type="ARBA" id="ARBA00022777"/>
    </source>
</evidence>
<dbReference type="InterPro" id="IPR036890">
    <property type="entry name" value="HATPase_C_sf"/>
</dbReference>
<dbReference type="InterPro" id="IPR004358">
    <property type="entry name" value="Sig_transdc_His_kin-like_C"/>
</dbReference>
<name>A0A3M8T1F4_9ACTN</name>
<keyword evidence="6 12" id="KW-0812">Transmembrane</keyword>
<evidence type="ECO:0000256" key="12">
    <source>
        <dbReference type="SAM" id="Phobius"/>
    </source>
</evidence>
<protein>
    <recommendedName>
        <fullName evidence="3">histidine kinase</fullName>
        <ecNumber evidence="3">2.7.13.3</ecNumber>
    </recommendedName>
</protein>
<evidence type="ECO:0000259" key="13">
    <source>
        <dbReference type="PROSITE" id="PS50109"/>
    </source>
</evidence>
<evidence type="ECO:0000256" key="1">
    <source>
        <dbReference type="ARBA" id="ARBA00000085"/>
    </source>
</evidence>
<dbReference type="InterPro" id="IPR003661">
    <property type="entry name" value="HisK_dim/P_dom"/>
</dbReference>
<dbReference type="InterPro" id="IPR036097">
    <property type="entry name" value="HisK_dim/P_sf"/>
</dbReference>
<dbReference type="SMART" id="SM00388">
    <property type="entry name" value="HisKA"/>
    <property type="match status" value="1"/>
</dbReference>
<dbReference type="Gene3D" id="6.10.340.10">
    <property type="match status" value="1"/>
</dbReference>
<dbReference type="PROSITE" id="PS50109">
    <property type="entry name" value="HIS_KIN"/>
    <property type="match status" value="1"/>
</dbReference>
<dbReference type="CDD" id="cd06225">
    <property type="entry name" value="HAMP"/>
    <property type="match status" value="1"/>
</dbReference>
<dbReference type="Pfam" id="PF02518">
    <property type="entry name" value="HATPase_c"/>
    <property type="match status" value="1"/>
</dbReference>
<feature type="domain" description="HAMP" evidence="14">
    <location>
        <begin position="188"/>
        <end position="241"/>
    </location>
</feature>
<dbReference type="SMART" id="SM00304">
    <property type="entry name" value="HAMP"/>
    <property type="match status" value="1"/>
</dbReference>
<comment type="subcellular location">
    <subcellularLocation>
        <location evidence="2">Cell membrane</location>
    </subcellularLocation>
</comment>